<keyword evidence="6" id="KW-0449">Lipoprotein</keyword>
<dbReference type="GO" id="GO:0005886">
    <property type="term" value="C:plasma membrane"/>
    <property type="evidence" value="ECO:0007669"/>
    <property type="project" value="UniProtKB-SubCell"/>
</dbReference>
<dbReference type="Pfam" id="PF02608">
    <property type="entry name" value="Bmp"/>
    <property type="match status" value="1"/>
</dbReference>
<evidence type="ECO:0000256" key="2">
    <source>
        <dbReference type="ARBA" id="ARBA00008610"/>
    </source>
</evidence>
<dbReference type="InterPro" id="IPR003760">
    <property type="entry name" value="PnrA-like"/>
</dbReference>
<reference evidence="9 10" key="1">
    <citation type="submission" date="2018-11" db="EMBL/GenBank/DDBJ databases">
        <title>Cryobacterium sp. nov., isolated from rhizosphere soil of lettuce.</title>
        <authorList>
            <person name="Wang Y."/>
        </authorList>
    </citation>
    <scope>NUCLEOTIDE SEQUENCE [LARGE SCALE GENOMIC DNA]</scope>
    <source>
        <strain evidence="9 10">NEAU-85</strain>
    </source>
</reference>
<feature type="chain" id="PRO_5017993802" evidence="7">
    <location>
        <begin position="29"/>
        <end position="366"/>
    </location>
</feature>
<keyword evidence="10" id="KW-1185">Reference proteome</keyword>
<gene>
    <name evidence="9" type="ORF">EEJ31_13630</name>
</gene>
<dbReference type="Proteomes" id="UP000279859">
    <property type="component" value="Unassembled WGS sequence"/>
</dbReference>
<comment type="similarity">
    <text evidence="2">Belongs to the BMP lipoprotein family.</text>
</comment>
<dbReference type="SUPFAM" id="SSF53822">
    <property type="entry name" value="Periplasmic binding protein-like I"/>
    <property type="match status" value="1"/>
</dbReference>
<dbReference type="InterPro" id="IPR050957">
    <property type="entry name" value="BMP_lipoprotein"/>
</dbReference>
<dbReference type="EMBL" id="RDSR01000030">
    <property type="protein sequence ID" value="RNE56382.1"/>
    <property type="molecule type" value="Genomic_DNA"/>
</dbReference>
<evidence type="ECO:0000256" key="6">
    <source>
        <dbReference type="ARBA" id="ARBA00023288"/>
    </source>
</evidence>
<dbReference type="AlphaFoldDB" id="A0A3M8KV94"/>
<comment type="caution">
    <text evidence="9">The sequence shown here is derived from an EMBL/GenBank/DDBJ whole genome shotgun (WGS) entry which is preliminary data.</text>
</comment>
<dbReference type="RefSeq" id="WP_123046834.1">
    <property type="nucleotide sequence ID" value="NZ_RDSR01000030.1"/>
</dbReference>
<feature type="signal peptide" evidence="7">
    <location>
        <begin position="1"/>
        <end position="28"/>
    </location>
</feature>
<dbReference type="PANTHER" id="PTHR34296:SF2">
    <property type="entry name" value="ABC TRANSPORTER GUANOSINE-BINDING PROTEIN NUPN"/>
    <property type="match status" value="1"/>
</dbReference>
<evidence type="ECO:0000256" key="7">
    <source>
        <dbReference type="SAM" id="SignalP"/>
    </source>
</evidence>
<dbReference type="InterPro" id="IPR028082">
    <property type="entry name" value="Peripla_BP_I"/>
</dbReference>
<proteinExistence type="inferred from homology"/>
<keyword evidence="5" id="KW-0472">Membrane</keyword>
<organism evidence="9 10">
    <name type="scientific">Cryobacterium tepidiphilum</name>
    <dbReference type="NCBI Taxonomy" id="2486026"/>
    <lineage>
        <taxon>Bacteria</taxon>
        <taxon>Bacillati</taxon>
        <taxon>Actinomycetota</taxon>
        <taxon>Actinomycetes</taxon>
        <taxon>Micrococcales</taxon>
        <taxon>Microbacteriaceae</taxon>
        <taxon>Cryobacterium</taxon>
    </lineage>
</organism>
<evidence type="ECO:0000256" key="4">
    <source>
        <dbReference type="ARBA" id="ARBA00022729"/>
    </source>
</evidence>
<evidence type="ECO:0000259" key="8">
    <source>
        <dbReference type="Pfam" id="PF02608"/>
    </source>
</evidence>
<dbReference type="Gene3D" id="3.40.50.2300">
    <property type="match status" value="2"/>
</dbReference>
<sequence length="366" mass="37049">MRISTRKTTLGGLAALGVVALLAGCAPAPETGGASGGSSDSGKPAASDFLPCMVSDAGGFDDKSFNQLGLEGLTAAADKIGVKPITVQSSSDTDYAPNISNLVDQGCNLIVTVGFNLAAATKDAAAANPDVNFAIIDDSSIDAPNVKSLVFDTAQSAFLGGYAAASYSKTGVVGTFGGLPIPPVTIFMDGFVDGVKYFNEQKGKNVVVKGWDVASQNGTFTGGFEAGTDAKQAAQGLIDQNADVIMPVGGPIYKSAAEAVRDADKGIVLIGVDADVTQTDPDNADLFLTSVMKGIKPGVEDVTNAAAAGNFDKAPYVGTLENGGVALAPFHDYESKVDPGLAGELDKIKAGIIDGSIKVESPSSPK</sequence>
<evidence type="ECO:0000313" key="9">
    <source>
        <dbReference type="EMBL" id="RNE56382.1"/>
    </source>
</evidence>
<protein>
    <submittedName>
        <fullName evidence="9">BMP family ABC transporter substrate-binding protein</fullName>
    </submittedName>
</protein>
<name>A0A3M8KV94_9MICO</name>
<evidence type="ECO:0000256" key="3">
    <source>
        <dbReference type="ARBA" id="ARBA00022475"/>
    </source>
</evidence>
<dbReference type="CDD" id="cd06354">
    <property type="entry name" value="PBP1_PrnA-like"/>
    <property type="match status" value="1"/>
</dbReference>
<evidence type="ECO:0000313" key="10">
    <source>
        <dbReference type="Proteomes" id="UP000279859"/>
    </source>
</evidence>
<accession>A0A3M8KV94</accession>
<evidence type="ECO:0000256" key="1">
    <source>
        <dbReference type="ARBA" id="ARBA00004193"/>
    </source>
</evidence>
<dbReference type="PROSITE" id="PS51257">
    <property type="entry name" value="PROKAR_LIPOPROTEIN"/>
    <property type="match status" value="1"/>
</dbReference>
<dbReference type="PANTHER" id="PTHR34296">
    <property type="entry name" value="TRANSCRIPTIONAL ACTIVATOR PROTEIN MED"/>
    <property type="match status" value="1"/>
</dbReference>
<comment type="subcellular location">
    <subcellularLocation>
        <location evidence="1">Cell membrane</location>
        <topology evidence="1">Lipid-anchor</topology>
    </subcellularLocation>
</comment>
<dbReference type="OrthoDB" id="9784230at2"/>
<evidence type="ECO:0000256" key="5">
    <source>
        <dbReference type="ARBA" id="ARBA00023136"/>
    </source>
</evidence>
<keyword evidence="4 7" id="KW-0732">Signal</keyword>
<keyword evidence="3" id="KW-1003">Cell membrane</keyword>
<feature type="domain" description="ABC transporter substrate-binding protein PnrA-like" evidence="8">
    <location>
        <begin position="53"/>
        <end position="315"/>
    </location>
</feature>